<dbReference type="PANTHER" id="PTHR32481:SF0">
    <property type="entry name" value="AMINOPEPTIDASE YPDE-RELATED"/>
    <property type="match status" value="1"/>
</dbReference>
<keyword evidence="8" id="KW-1185">Reference proteome</keyword>
<dbReference type="InterPro" id="IPR051464">
    <property type="entry name" value="Peptidase_M42_aminopept"/>
</dbReference>
<dbReference type="PIRSF" id="PIRSF001123">
    <property type="entry name" value="PepA_GA"/>
    <property type="match status" value="1"/>
</dbReference>
<keyword evidence="2" id="KW-0031">Aminopeptidase</keyword>
<accession>A0ABQ2F2A5</accession>
<evidence type="ECO:0000256" key="4">
    <source>
        <dbReference type="ARBA" id="ARBA00022723"/>
    </source>
</evidence>
<reference evidence="8" key="1">
    <citation type="journal article" date="2019" name="Int. J. Syst. Evol. Microbiol.">
        <title>The Global Catalogue of Microorganisms (GCM) 10K type strain sequencing project: providing services to taxonomists for standard genome sequencing and annotation.</title>
        <authorList>
            <consortium name="The Broad Institute Genomics Platform"/>
            <consortium name="The Broad Institute Genome Sequencing Center for Infectious Disease"/>
            <person name="Wu L."/>
            <person name="Ma J."/>
        </authorList>
    </citation>
    <scope>NUCLEOTIDE SEQUENCE [LARGE SCALE GENOMIC DNA]</scope>
    <source>
        <strain evidence="8">JCM 30331</strain>
    </source>
</reference>
<comment type="similarity">
    <text evidence="1 6">Belongs to the peptidase M42 family.</text>
</comment>
<dbReference type="Gene3D" id="3.40.630.10">
    <property type="entry name" value="Zn peptidases"/>
    <property type="match status" value="1"/>
</dbReference>
<evidence type="ECO:0000313" key="8">
    <source>
        <dbReference type="Proteomes" id="UP000647587"/>
    </source>
</evidence>
<evidence type="ECO:0000256" key="6">
    <source>
        <dbReference type="PIRNR" id="PIRNR001123"/>
    </source>
</evidence>
<comment type="caution">
    <text evidence="7">The sequence shown here is derived from an EMBL/GenBank/DDBJ whole genome shotgun (WGS) entry which is preliminary data.</text>
</comment>
<organism evidence="7 8">
    <name type="scientific">Deinococcus malanensis</name>
    <dbReference type="NCBI Taxonomy" id="1706855"/>
    <lineage>
        <taxon>Bacteria</taxon>
        <taxon>Thermotogati</taxon>
        <taxon>Deinococcota</taxon>
        <taxon>Deinococci</taxon>
        <taxon>Deinococcales</taxon>
        <taxon>Deinococcaceae</taxon>
        <taxon>Deinococcus</taxon>
    </lineage>
</organism>
<keyword evidence="3" id="KW-0645">Protease</keyword>
<evidence type="ECO:0000256" key="2">
    <source>
        <dbReference type="ARBA" id="ARBA00022438"/>
    </source>
</evidence>
<dbReference type="SUPFAM" id="SSF101821">
    <property type="entry name" value="Aminopeptidase/glucanase lid domain"/>
    <property type="match status" value="1"/>
</dbReference>
<keyword evidence="4" id="KW-0479">Metal-binding</keyword>
<dbReference type="Gene3D" id="2.40.30.40">
    <property type="entry name" value="Peptidase M42, domain 2"/>
    <property type="match status" value="1"/>
</dbReference>
<dbReference type="EMBL" id="BMPP01000025">
    <property type="protein sequence ID" value="GGK40981.1"/>
    <property type="molecule type" value="Genomic_DNA"/>
</dbReference>
<sequence>MQKRLDGWPSGLPWDLTRCHLLVMMAGMLEQLRRRLRELCDIDAISGDERPMLRALRDILAGQVDEFTVDVAGNAFAVKRGPQPGPTVLIAAHTDEIGLMVKSIEPGGFVRFEKIGGVIDNLLPARAVRVRGVNGVIGVKAGHYQTEQERTQGRKASELYIDLGCSSAAEVRALGVDIGDPVAFISPLLEIGGQGHLVAGKAVDNRLGCAVLLELAMGEAPPSGTLVLAFTAQEEVGLKGARLAAERYRPDLALALDTMPTGDTPDMHEHRDLNVRLGAGPALQVMAGPGGRANLLHPLVKDYLLATARTKQASLQLCTFNGGSNDSAAMAWAHHGIAAGSLTIPRRYSHSPMELADLRDAVGALEILRGVVEGMDSLPDFTFLAGD</sequence>
<dbReference type="InterPro" id="IPR023367">
    <property type="entry name" value="Peptidase_M42_dom2"/>
</dbReference>
<protein>
    <submittedName>
        <fullName evidence="7">Peptidase M42</fullName>
    </submittedName>
</protein>
<gene>
    <name evidence="7" type="ORF">GCM10008955_38470</name>
</gene>
<evidence type="ECO:0000256" key="5">
    <source>
        <dbReference type="ARBA" id="ARBA00022801"/>
    </source>
</evidence>
<keyword evidence="5" id="KW-0378">Hydrolase</keyword>
<dbReference type="Pfam" id="PF05343">
    <property type="entry name" value="Peptidase_M42"/>
    <property type="match status" value="1"/>
</dbReference>
<dbReference type="SUPFAM" id="SSF53187">
    <property type="entry name" value="Zn-dependent exopeptidases"/>
    <property type="match status" value="1"/>
</dbReference>
<dbReference type="InterPro" id="IPR008007">
    <property type="entry name" value="Peptidase_M42"/>
</dbReference>
<evidence type="ECO:0000256" key="3">
    <source>
        <dbReference type="ARBA" id="ARBA00022670"/>
    </source>
</evidence>
<dbReference type="PANTHER" id="PTHR32481">
    <property type="entry name" value="AMINOPEPTIDASE"/>
    <property type="match status" value="1"/>
</dbReference>
<proteinExistence type="inferred from homology"/>
<name>A0ABQ2F2A5_9DEIO</name>
<dbReference type="Proteomes" id="UP000647587">
    <property type="component" value="Unassembled WGS sequence"/>
</dbReference>
<evidence type="ECO:0000256" key="1">
    <source>
        <dbReference type="ARBA" id="ARBA00006272"/>
    </source>
</evidence>
<evidence type="ECO:0000313" key="7">
    <source>
        <dbReference type="EMBL" id="GGK40981.1"/>
    </source>
</evidence>